<gene>
    <name evidence="4" type="ORF">GLYMA_15G222100</name>
</gene>
<dbReference type="Gramene" id="KRH13200">
    <property type="protein sequence ID" value="KRH13200"/>
    <property type="gene ID" value="GLYMA_15G222100"/>
</dbReference>
<dbReference type="InParanoid" id="A0A0R0G4L3"/>
<keyword evidence="1" id="KW-0479">Metal-binding</keyword>
<dbReference type="AlphaFoldDB" id="A0A0R0G4L3"/>
<dbReference type="GO" id="GO:0006355">
    <property type="term" value="P:regulation of DNA-templated transcription"/>
    <property type="evidence" value="ECO:0007669"/>
    <property type="project" value="UniProtKB-UniRule"/>
</dbReference>
<feature type="compositionally biased region" description="Acidic residues" evidence="2">
    <location>
        <begin position="1"/>
        <end position="10"/>
    </location>
</feature>
<dbReference type="InterPro" id="IPR004330">
    <property type="entry name" value="FAR1_DNA_bnd_dom"/>
</dbReference>
<keyword evidence="1" id="KW-0539">Nucleus</keyword>
<accession>A0A0R0G4L3</accession>
<dbReference type="Pfam" id="PF03101">
    <property type="entry name" value="FAR1"/>
    <property type="match status" value="1"/>
</dbReference>
<organism evidence="4">
    <name type="scientific">Glycine max</name>
    <name type="common">Soybean</name>
    <name type="synonym">Glycine hispida</name>
    <dbReference type="NCBI Taxonomy" id="3847"/>
    <lineage>
        <taxon>Eukaryota</taxon>
        <taxon>Viridiplantae</taxon>
        <taxon>Streptophyta</taxon>
        <taxon>Embryophyta</taxon>
        <taxon>Tracheophyta</taxon>
        <taxon>Spermatophyta</taxon>
        <taxon>Magnoliopsida</taxon>
        <taxon>eudicotyledons</taxon>
        <taxon>Gunneridae</taxon>
        <taxon>Pentapetalae</taxon>
        <taxon>rosids</taxon>
        <taxon>fabids</taxon>
        <taxon>Fabales</taxon>
        <taxon>Fabaceae</taxon>
        <taxon>Papilionoideae</taxon>
        <taxon>50 kb inversion clade</taxon>
        <taxon>NPAAA clade</taxon>
        <taxon>indigoferoid/millettioid clade</taxon>
        <taxon>Phaseoleae</taxon>
        <taxon>Glycine</taxon>
        <taxon>Glycine subgen. Soja</taxon>
    </lineage>
</organism>
<dbReference type="STRING" id="3847.A0A0R0G4L3"/>
<evidence type="ECO:0000313" key="4">
    <source>
        <dbReference type="EMBL" id="KRH13200.1"/>
    </source>
</evidence>
<protein>
    <recommendedName>
        <fullName evidence="1">Protein FAR1-RELATED SEQUENCE</fullName>
    </recommendedName>
</protein>
<comment type="similarity">
    <text evidence="1">Belongs to the FHY3/FAR1 family.</text>
</comment>
<evidence type="ECO:0000259" key="3">
    <source>
        <dbReference type="Pfam" id="PF03101"/>
    </source>
</evidence>
<keyword evidence="6" id="KW-1185">Reference proteome</keyword>
<reference evidence="5" key="2">
    <citation type="submission" date="2018-02" db="UniProtKB">
        <authorList>
            <consortium name="EnsemblPlants"/>
        </authorList>
    </citation>
    <scope>IDENTIFICATION</scope>
    <source>
        <strain evidence="5">Williams 82</strain>
    </source>
</reference>
<evidence type="ECO:0000313" key="6">
    <source>
        <dbReference type="Proteomes" id="UP000008827"/>
    </source>
</evidence>
<comment type="function">
    <text evidence="1">Putative transcription activator involved in regulating light control of development.</text>
</comment>
<feature type="domain" description="FAR1" evidence="3">
    <location>
        <begin position="64"/>
        <end position="107"/>
    </location>
</feature>
<dbReference type="GO" id="GO:0005634">
    <property type="term" value="C:nucleus"/>
    <property type="evidence" value="ECO:0007669"/>
    <property type="project" value="UniProtKB-SubCell"/>
</dbReference>
<reference evidence="4 5" key="1">
    <citation type="journal article" date="2010" name="Nature">
        <title>Genome sequence of the palaeopolyploid soybean.</title>
        <authorList>
            <person name="Schmutz J."/>
            <person name="Cannon S.B."/>
            <person name="Schlueter J."/>
            <person name="Ma J."/>
            <person name="Mitros T."/>
            <person name="Nelson W."/>
            <person name="Hyten D.L."/>
            <person name="Song Q."/>
            <person name="Thelen J.J."/>
            <person name="Cheng J."/>
            <person name="Xu D."/>
            <person name="Hellsten U."/>
            <person name="May G.D."/>
            <person name="Yu Y."/>
            <person name="Sakurai T."/>
            <person name="Umezawa T."/>
            <person name="Bhattacharyya M.K."/>
            <person name="Sandhu D."/>
            <person name="Valliyodan B."/>
            <person name="Lindquist E."/>
            <person name="Peto M."/>
            <person name="Grant D."/>
            <person name="Shu S."/>
            <person name="Goodstein D."/>
            <person name="Barry K."/>
            <person name="Futrell-Griggs M."/>
            <person name="Abernathy B."/>
            <person name="Du J."/>
            <person name="Tian Z."/>
            <person name="Zhu L."/>
            <person name="Gill N."/>
            <person name="Joshi T."/>
            <person name="Libault M."/>
            <person name="Sethuraman A."/>
            <person name="Zhang X.-C."/>
            <person name="Shinozaki K."/>
            <person name="Nguyen H.T."/>
            <person name="Wing R.A."/>
            <person name="Cregan P."/>
            <person name="Specht J."/>
            <person name="Grimwood J."/>
            <person name="Rokhsar D."/>
            <person name="Stacey G."/>
            <person name="Shoemaker R.C."/>
            <person name="Jackson S.A."/>
        </authorList>
    </citation>
    <scope>NUCLEOTIDE SEQUENCE</scope>
    <source>
        <strain evidence="5">cv. Williams 82</strain>
        <tissue evidence="4">Callus</tissue>
    </source>
</reference>
<feature type="region of interest" description="Disordered" evidence="2">
    <location>
        <begin position="1"/>
        <end position="28"/>
    </location>
</feature>
<dbReference type="PANTHER" id="PTHR31669:SF160">
    <property type="entry name" value="PROTEIN FAR1-RELATED SEQUENCE"/>
    <property type="match status" value="1"/>
</dbReference>
<comment type="subcellular location">
    <subcellularLocation>
        <location evidence="1">Nucleus</location>
    </subcellularLocation>
</comment>
<dbReference type="Proteomes" id="UP000008827">
    <property type="component" value="Chromosome 15"/>
</dbReference>
<reference evidence="4" key="3">
    <citation type="submission" date="2018-07" db="EMBL/GenBank/DDBJ databases">
        <title>WGS assembly of Glycine max.</title>
        <authorList>
            <person name="Schmutz J."/>
            <person name="Cannon S."/>
            <person name="Schlueter J."/>
            <person name="Ma J."/>
            <person name="Mitros T."/>
            <person name="Nelson W."/>
            <person name="Hyten D."/>
            <person name="Song Q."/>
            <person name="Thelen J."/>
            <person name="Cheng J."/>
            <person name="Xu D."/>
            <person name="Hellsten U."/>
            <person name="May G."/>
            <person name="Yu Y."/>
            <person name="Sakurai T."/>
            <person name="Umezawa T."/>
            <person name="Bhattacharyya M."/>
            <person name="Sandhu D."/>
            <person name="Valliyodan B."/>
            <person name="Lindquist E."/>
            <person name="Peto M."/>
            <person name="Grant D."/>
            <person name="Shu S."/>
            <person name="Goodstein D."/>
            <person name="Barry K."/>
            <person name="Futrell-Griggs M."/>
            <person name="Abernathy B."/>
            <person name="Du J."/>
            <person name="Tian Z."/>
            <person name="Zhu L."/>
            <person name="Gill N."/>
            <person name="Joshi T."/>
            <person name="Libault M."/>
            <person name="Sethuraman A."/>
            <person name="Zhang X."/>
            <person name="Shinozaki K."/>
            <person name="Nguyen H."/>
            <person name="Wing R."/>
            <person name="Cregan P."/>
            <person name="Specht J."/>
            <person name="Grimwood J."/>
            <person name="Rokhsar D."/>
            <person name="Stacey G."/>
            <person name="Shoemaker R."/>
            <person name="Jackson S."/>
        </authorList>
    </citation>
    <scope>NUCLEOTIDE SEQUENCE</scope>
    <source>
        <tissue evidence="4">Callus</tissue>
    </source>
</reference>
<dbReference type="InterPro" id="IPR031052">
    <property type="entry name" value="FHY3/FAR1"/>
</dbReference>
<keyword evidence="1" id="KW-0863">Zinc-finger</keyword>
<dbReference type="GO" id="GO:0008270">
    <property type="term" value="F:zinc ion binding"/>
    <property type="evidence" value="ECO:0007669"/>
    <property type="project" value="UniProtKB-UniRule"/>
</dbReference>
<sequence>MDVEAVDEGENSDRPVSENVETGKGQEQNMTVNLAEREVNNQNGDAYRKPQVGMLFESEDAAKSFYNAYARHVGFSTHVGQFNRAKPDGPIITWDFACSREVFKRKNITIIPLFFRQYERSLEHSLEKEIEADYETICNTPVLKTPSPMEQQAANMYTKKIFAKFQEELVETFAYTANNVEDDGVISKYRVAKYVHDHKAYMVTLNISEMKVNCSCQMNAKSDIGTDEKITDPIDIENLTVRFNSLCREAIKLAEEGAVSVETYNATMNALREGAKRVGIMKKNVAKVTPPNTQGNGSCLKDHSKNSPSSISDVIPSLWPWQDSVSHHFNLNDLGLPVTDLNTPSMAPVSIHRDGCPYLFQVYDLDHLK</sequence>
<evidence type="ECO:0000313" key="5">
    <source>
        <dbReference type="EnsemblPlants" id="KRH13200"/>
    </source>
</evidence>
<dbReference type="EMBL" id="CM000848">
    <property type="protein sequence ID" value="KRH13200.1"/>
    <property type="molecule type" value="Genomic_DNA"/>
</dbReference>
<dbReference type="EnsemblPlants" id="KRH13200">
    <property type="protein sequence ID" value="KRH13200"/>
    <property type="gene ID" value="GLYMA_15G222100"/>
</dbReference>
<name>A0A0R0G4L3_SOYBN</name>
<evidence type="ECO:0000256" key="2">
    <source>
        <dbReference type="SAM" id="MobiDB-lite"/>
    </source>
</evidence>
<keyword evidence="1" id="KW-0862">Zinc</keyword>
<proteinExistence type="inferred from homology"/>
<evidence type="ECO:0000256" key="1">
    <source>
        <dbReference type="RuleBase" id="RU367018"/>
    </source>
</evidence>
<dbReference type="PANTHER" id="PTHR31669">
    <property type="entry name" value="PROTEIN FAR1-RELATED SEQUENCE 10-RELATED"/>
    <property type="match status" value="1"/>
</dbReference>